<dbReference type="Proteomes" id="UP000192596">
    <property type="component" value="Unassembled WGS sequence"/>
</dbReference>
<sequence>MPRLTPDQALCDSDLQQRRNPQSSLQSPLLAPSASQPTHPVMAPSLSLPALQQPAPLPSTLSTQRKDYDCTSCRLMGSAAFTSLGVYSHWSGMAQLRAREAEILRSGSRFGMGIRRMGIWGLSGSLVGMGVYRFWV</sequence>
<comment type="caution">
    <text evidence="3">The sequence shown here is derived from an EMBL/GenBank/DDBJ whole genome shotgun (WGS) entry which is preliminary data.</text>
</comment>
<evidence type="ECO:0000313" key="3">
    <source>
        <dbReference type="EMBL" id="OQN96701.1"/>
    </source>
</evidence>
<feature type="domain" description="Distal membrane-arm assembly complex protein 1-like" evidence="2">
    <location>
        <begin position="69"/>
        <end position="106"/>
    </location>
</feature>
<dbReference type="PANTHER" id="PTHR28048">
    <property type="entry name" value="ACR195WP"/>
    <property type="match status" value="1"/>
</dbReference>
<dbReference type="InterPro" id="IPR053092">
    <property type="entry name" value="Mitochondrial_unc_protein"/>
</dbReference>
<reference evidence="4" key="1">
    <citation type="submission" date="2017-03" db="EMBL/GenBank/DDBJ databases">
        <title>Genomes of endolithic fungi from Antarctica.</title>
        <authorList>
            <person name="Coleine C."/>
            <person name="Masonjones S."/>
            <person name="Stajich J.E."/>
        </authorList>
    </citation>
    <scope>NUCLEOTIDE SEQUENCE [LARGE SCALE GENOMIC DNA]</scope>
    <source>
        <strain evidence="4">CCFEE 5527</strain>
    </source>
</reference>
<evidence type="ECO:0000313" key="4">
    <source>
        <dbReference type="Proteomes" id="UP000192596"/>
    </source>
</evidence>
<feature type="region of interest" description="Disordered" evidence="1">
    <location>
        <begin position="1"/>
        <end position="44"/>
    </location>
</feature>
<organism evidence="3 4">
    <name type="scientific">Cryoendolithus antarcticus</name>
    <dbReference type="NCBI Taxonomy" id="1507870"/>
    <lineage>
        <taxon>Eukaryota</taxon>
        <taxon>Fungi</taxon>
        <taxon>Dikarya</taxon>
        <taxon>Ascomycota</taxon>
        <taxon>Pezizomycotina</taxon>
        <taxon>Dothideomycetes</taxon>
        <taxon>Dothideomycetidae</taxon>
        <taxon>Cladosporiales</taxon>
        <taxon>Cladosporiaceae</taxon>
        <taxon>Cryoendolithus</taxon>
    </lineage>
</organism>
<dbReference type="AlphaFoldDB" id="A0A1V8SD13"/>
<dbReference type="InParanoid" id="A0A1V8SD13"/>
<proteinExistence type="predicted"/>
<accession>A0A1V8SD13</accession>
<dbReference type="OrthoDB" id="6604875at2759"/>
<feature type="compositionally biased region" description="Low complexity" evidence="1">
    <location>
        <begin position="21"/>
        <end position="44"/>
    </location>
</feature>
<dbReference type="InterPro" id="IPR028036">
    <property type="entry name" value="DMAC1-like_dom"/>
</dbReference>
<dbReference type="PANTHER" id="PTHR28048:SF1">
    <property type="entry name" value="ACR195WP"/>
    <property type="match status" value="1"/>
</dbReference>
<dbReference type="Pfam" id="PF15055">
    <property type="entry name" value="DMAC1_Dmo2"/>
    <property type="match status" value="1"/>
</dbReference>
<evidence type="ECO:0000259" key="2">
    <source>
        <dbReference type="Pfam" id="PF15055"/>
    </source>
</evidence>
<name>A0A1V8SD13_9PEZI</name>
<gene>
    <name evidence="3" type="ORF">B0A48_17125</name>
</gene>
<protein>
    <recommendedName>
        <fullName evidence="2">Distal membrane-arm assembly complex protein 1-like domain-containing protein</fullName>
    </recommendedName>
</protein>
<keyword evidence="4" id="KW-1185">Reference proteome</keyword>
<evidence type="ECO:0000256" key="1">
    <source>
        <dbReference type="SAM" id="MobiDB-lite"/>
    </source>
</evidence>
<dbReference type="EMBL" id="NAJO01000062">
    <property type="protein sequence ID" value="OQN96701.1"/>
    <property type="molecule type" value="Genomic_DNA"/>
</dbReference>